<reference evidence="1 2" key="1">
    <citation type="submission" date="2019-05" db="EMBL/GenBank/DDBJ databases">
        <title>Another draft genome of Portunus trituberculatus and its Hox gene families provides insights of decapod evolution.</title>
        <authorList>
            <person name="Jeong J.-H."/>
            <person name="Song I."/>
            <person name="Kim S."/>
            <person name="Choi T."/>
            <person name="Kim D."/>
            <person name="Ryu S."/>
            <person name="Kim W."/>
        </authorList>
    </citation>
    <scope>NUCLEOTIDE SEQUENCE [LARGE SCALE GENOMIC DNA]</scope>
    <source>
        <tissue evidence="1">Muscle</tissue>
    </source>
</reference>
<gene>
    <name evidence="1" type="ORF">E2C01_046251</name>
</gene>
<dbReference type="Proteomes" id="UP000324222">
    <property type="component" value="Unassembled WGS sequence"/>
</dbReference>
<organism evidence="1 2">
    <name type="scientific">Portunus trituberculatus</name>
    <name type="common">Swimming crab</name>
    <name type="synonym">Neptunus trituberculatus</name>
    <dbReference type="NCBI Taxonomy" id="210409"/>
    <lineage>
        <taxon>Eukaryota</taxon>
        <taxon>Metazoa</taxon>
        <taxon>Ecdysozoa</taxon>
        <taxon>Arthropoda</taxon>
        <taxon>Crustacea</taxon>
        <taxon>Multicrustacea</taxon>
        <taxon>Malacostraca</taxon>
        <taxon>Eumalacostraca</taxon>
        <taxon>Eucarida</taxon>
        <taxon>Decapoda</taxon>
        <taxon>Pleocyemata</taxon>
        <taxon>Brachyura</taxon>
        <taxon>Eubrachyura</taxon>
        <taxon>Portunoidea</taxon>
        <taxon>Portunidae</taxon>
        <taxon>Portuninae</taxon>
        <taxon>Portunus</taxon>
    </lineage>
</organism>
<name>A0A5B7G568_PORTR</name>
<dbReference type="EMBL" id="VSRR010010840">
    <property type="protein sequence ID" value="MPC52383.1"/>
    <property type="molecule type" value="Genomic_DNA"/>
</dbReference>
<sequence length="137" mass="15169">MINCSSGPLTWAHASQIVASLLPPNTTSQIHTRLTRASHQTLVITTTNTTPPLHHPVSLAHLDVTTTFHPTSLSYPAHHSYFTIFTSRSMSSPPPIITTVHHTVTLTIPYQCTMIKWPPYFTHHTSCTLITHHTTAS</sequence>
<dbReference type="AlphaFoldDB" id="A0A5B7G568"/>
<comment type="caution">
    <text evidence="1">The sequence shown here is derived from an EMBL/GenBank/DDBJ whole genome shotgun (WGS) entry which is preliminary data.</text>
</comment>
<evidence type="ECO:0000313" key="2">
    <source>
        <dbReference type="Proteomes" id="UP000324222"/>
    </source>
</evidence>
<protein>
    <submittedName>
        <fullName evidence="1">Uncharacterized protein</fullName>
    </submittedName>
</protein>
<keyword evidence="2" id="KW-1185">Reference proteome</keyword>
<proteinExistence type="predicted"/>
<accession>A0A5B7G568</accession>
<evidence type="ECO:0000313" key="1">
    <source>
        <dbReference type="EMBL" id="MPC52383.1"/>
    </source>
</evidence>